<reference evidence="1" key="1">
    <citation type="submission" date="2020-04" db="EMBL/GenBank/DDBJ databases">
        <authorList>
            <person name="Alioto T."/>
            <person name="Alioto T."/>
            <person name="Gomez Garrido J."/>
        </authorList>
    </citation>
    <scope>NUCLEOTIDE SEQUENCE</scope>
    <source>
        <strain evidence="1">A484AB</strain>
    </source>
</reference>
<evidence type="ECO:0000313" key="2">
    <source>
        <dbReference type="Proteomes" id="UP001152795"/>
    </source>
</evidence>
<protein>
    <submittedName>
        <fullName evidence="1">Uncharacterized protein</fullName>
    </submittedName>
</protein>
<evidence type="ECO:0000313" key="1">
    <source>
        <dbReference type="EMBL" id="CAB4021912.1"/>
    </source>
</evidence>
<dbReference type="OrthoDB" id="10065625at2759"/>
<name>A0A6S7K089_PARCT</name>
<gene>
    <name evidence="1" type="ORF">PACLA_8A001045</name>
</gene>
<organism evidence="1 2">
    <name type="scientific">Paramuricea clavata</name>
    <name type="common">Red gorgonian</name>
    <name type="synonym">Violescent sea-whip</name>
    <dbReference type="NCBI Taxonomy" id="317549"/>
    <lineage>
        <taxon>Eukaryota</taxon>
        <taxon>Metazoa</taxon>
        <taxon>Cnidaria</taxon>
        <taxon>Anthozoa</taxon>
        <taxon>Octocorallia</taxon>
        <taxon>Malacalcyonacea</taxon>
        <taxon>Plexauridae</taxon>
        <taxon>Paramuricea</taxon>
    </lineage>
</organism>
<dbReference type="PANTHER" id="PTHR33395:SF22">
    <property type="entry name" value="REVERSE TRANSCRIPTASE DOMAIN-CONTAINING PROTEIN"/>
    <property type="match status" value="1"/>
</dbReference>
<proteinExistence type="predicted"/>
<keyword evidence="2" id="KW-1185">Reference proteome</keyword>
<accession>A0A6S7K089</accession>
<dbReference type="PANTHER" id="PTHR33395">
    <property type="entry name" value="TRANSCRIPTASE, PUTATIVE-RELATED-RELATED"/>
    <property type="match status" value="1"/>
</dbReference>
<comment type="caution">
    <text evidence="1">The sequence shown here is derived from an EMBL/GenBank/DDBJ whole genome shotgun (WGS) entry which is preliminary data.</text>
</comment>
<dbReference type="EMBL" id="CACRXK020011702">
    <property type="protein sequence ID" value="CAB4021912.1"/>
    <property type="molecule type" value="Genomic_DNA"/>
</dbReference>
<dbReference type="AlphaFoldDB" id="A0A6S7K089"/>
<sequence length="718" mass="82734">VCMTVKTNSSIFREGSRIYGCCDSTSSFYRKDIAEMDIPPDETFSCSTTKYLTNFKNKSVELNLKIGLNSDDVALVTNFKFFDCCFIKVAQLFTSVKFQAVPTSRNVKETQILKPSLANSSLRSAVAVFEKKTKTDSGKKIPISHDITALTHRVHAKLTMSNEIIIGISIYRNSLNLEVTDVFYKLNYFHDSLLNINRSLEALVPWFSVSVSSKESREERSLIRDVMLTICNEFNFVINLLELTPNDEVNKIITLNVLKPLALRARVFKPNKTLLLFTIAYILYFTKILSGSPCKLSFTATSTPHRSFLLCRDGRWSIQIQIISKVQNHYVVEIDVQLKFKRAKPVKRQVFDYRNGKFDELRNFLTRNPINITPTDDIDNYWEQWKETFLTADTNSPPWIDKEVRILIRKKYRALKNYRMNRSATRKRKLRSLTQQTKRLIRRKHQEYLAKTESSFSVNPKLFWSYHKAILRHRANLHHEITFDGVTAKSAKDKATLFNAYFSFVFRSPLPQVQNQELSNITLNAEEVARSLYNLDTSKACGPDGIPTRLLQECSIQIAPSICELFNHSLHTGRIPSEWKSANVTPIHKKDHDTKVYKSIKSEDDCQILQHALTSLECWSHDNNLDFNQSKCKLLTITRKKKNPLVYVYHMNSKELLRVDKEKDLGVCVSANFNWDVHIHGYVTLVKSGLHTLPNSSLESKASKEEPPRGYYNPSMAK</sequence>
<feature type="non-terminal residue" evidence="1">
    <location>
        <position position="718"/>
    </location>
</feature>
<dbReference type="Proteomes" id="UP001152795">
    <property type="component" value="Unassembled WGS sequence"/>
</dbReference>